<feature type="chain" id="PRO_5045076510" evidence="1">
    <location>
        <begin position="19"/>
        <end position="147"/>
    </location>
</feature>
<comment type="caution">
    <text evidence="2">The sequence shown here is derived from an EMBL/GenBank/DDBJ whole genome shotgun (WGS) entry which is preliminary data.</text>
</comment>
<gene>
    <name evidence="2" type="ORF">SCF082_LOCUS32383</name>
</gene>
<sequence length="147" mass="16189">MCGTPLLNLLLRVRILTCKQTWLRFGCQLKVPALSQSDVLCLPLSRSLRQLRRQKRSSIDAVAKTGPQNVLCSFFSTATSFDASLSLVDQGQFASMFFDDMCLVQPPCSPLCAWCAVGDAIAMTVTLYLASLLRLSLTARLRPSRSV</sequence>
<organism evidence="2 3">
    <name type="scientific">Durusdinium trenchii</name>
    <dbReference type="NCBI Taxonomy" id="1381693"/>
    <lineage>
        <taxon>Eukaryota</taxon>
        <taxon>Sar</taxon>
        <taxon>Alveolata</taxon>
        <taxon>Dinophyceae</taxon>
        <taxon>Suessiales</taxon>
        <taxon>Symbiodiniaceae</taxon>
        <taxon>Durusdinium</taxon>
    </lineage>
</organism>
<dbReference type="Proteomes" id="UP001642464">
    <property type="component" value="Unassembled WGS sequence"/>
</dbReference>
<protein>
    <submittedName>
        <fullName evidence="2">Uncharacterized protein</fullName>
    </submittedName>
</protein>
<accession>A0ABP0NEL7</accession>
<reference evidence="2 3" key="1">
    <citation type="submission" date="2024-02" db="EMBL/GenBank/DDBJ databases">
        <authorList>
            <person name="Chen Y."/>
            <person name="Shah S."/>
            <person name="Dougan E. K."/>
            <person name="Thang M."/>
            <person name="Chan C."/>
        </authorList>
    </citation>
    <scope>NUCLEOTIDE SEQUENCE [LARGE SCALE GENOMIC DNA]</scope>
</reference>
<name>A0ABP0NEL7_9DINO</name>
<keyword evidence="3" id="KW-1185">Reference proteome</keyword>
<evidence type="ECO:0000313" key="3">
    <source>
        <dbReference type="Proteomes" id="UP001642464"/>
    </source>
</evidence>
<dbReference type="EMBL" id="CAXAMM010028002">
    <property type="protein sequence ID" value="CAK9061994.1"/>
    <property type="molecule type" value="Genomic_DNA"/>
</dbReference>
<feature type="signal peptide" evidence="1">
    <location>
        <begin position="1"/>
        <end position="18"/>
    </location>
</feature>
<evidence type="ECO:0000313" key="2">
    <source>
        <dbReference type="EMBL" id="CAK9061994.1"/>
    </source>
</evidence>
<keyword evidence="1" id="KW-0732">Signal</keyword>
<proteinExistence type="predicted"/>
<evidence type="ECO:0000256" key="1">
    <source>
        <dbReference type="SAM" id="SignalP"/>
    </source>
</evidence>